<comment type="caution">
    <text evidence="3">The sequence shown here is derived from an EMBL/GenBank/DDBJ whole genome shotgun (WGS) entry which is preliminary data.</text>
</comment>
<feature type="domain" description="IPT/TIG" evidence="2">
    <location>
        <begin position="1040"/>
        <end position="1121"/>
    </location>
</feature>
<dbReference type="Gene3D" id="2.40.10.500">
    <property type="match status" value="1"/>
</dbReference>
<keyword evidence="1" id="KW-0732">Signal</keyword>
<dbReference type="Pfam" id="PF24595">
    <property type="entry name" value="DUF7619"/>
    <property type="match status" value="1"/>
</dbReference>
<dbReference type="SMART" id="SM00429">
    <property type="entry name" value="IPT"/>
    <property type="match status" value="4"/>
</dbReference>
<keyword evidence="4" id="KW-1185">Reference proteome</keyword>
<dbReference type="InterPro" id="IPR052387">
    <property type="entry name" value="Fibrocystin"/>
</dbReference>
<gene>
    <name evidence="3" type="ORF">GCM10011495_33880</name>
</gene>
<dbReference type="EMBL" id="BMGY01000044">
    <property type="protein sequence ID" value="GGH89693.1"/>
    <property type="molecule type" value="Genomic_DNA"/>
</dbReference>
<dbReference type="Gene3D" id="2.60.40.10">
    <property type="entry name" value="Immunoglobulins"/>
    <property type="match status" value="4"/>
</dbReference>
<dbReference type="SUPFAM" id="SSF81296">
    <property type="entry name" value="E set domains"/>
    <property type="match status" value="4"/>
</dbReference>
<dbReference type="PANTHER" id="PTHR46769:SF2">
    <property type="entry name" value="FIBROCYSTIN-L ISOFORM 2 PRECURSOR-RELATED"/>
    <property type="match status" value="1"/>
</dbReference>
<dbReference type="SUPFAM" id="SSF63829">
    <property type="entry name" value="Calcium-dependent phosphotriesterase"/>
    <property type="match status" value="1"/>
</dbReference>
<sequence length="1372" mass="143773">MRLMKHLLLCLFACLFYLPVRGQLPVFPTVFSSTSQDRIISATTDALGRTYLLGYSYGPPNSGAYITPAIRTTTGSVPFTASGSSCFVAVYGPGGLEQQRSVAGSDLRSIAVDNAGNIYLTGANNQYSFWLQKLNSAFQSQWTLTYGTSGGARGNKVLVDAQGNCYVAGAANSWSIFGLVLQTRSCCPQNDFIIKVNPQGALQWVRAGDGTTSQNLQSSGNSMAFDRVGNVVMVGTISGVGTYGSTQLSGGNGSVLAVKYTPAGSVLWARRYGNAPSPNRGSSAANDVAIDEFDNLYLCGSFNATQQFGTVSLPSPTYNADALLLKLDPAGEPLWARAGGYLPGTNLSGSTYSSVSYRAGKLKVGGYSEMTVLQYDSKPVVASYRADGQFAWRTDLHASNVAAVTKVLIDANQTSHVFGYFKNTLRVGTATFASFAQEDGFYAQLLDSARYKLSCTIRGTVYHDANQNCQPETGEARLGGIIVEAWPGPYFAITDSLGRYAIATDTGRYTVRQNLPQIPGRTVTPTCPAANVSALLTLPTPGSLAGGIDFGDALPQGPHLVTSVSSGRRRRCAPGTTAISYSNLGVAPAPQAQVFVKLPRYVVFKSANRPFTLQADSTYVFAVGTLSPGQTGSIVIQDSVACGNTAIRGLTICTRAWITPGKVLTRPAGWNEASMVVRGRVQAANTVRFVLRNEGVGATTDSLGMRLYQNTQLALKHRFMLPAGDSLVLRVPATGAVVRLEVDQPQAHPLSTHTSATVEVPGLRAPGGAPSPAMAAFPPAPPAPSASQECLPIVDSFDPNDKQVVPTGFTAQRYTPTNVPLRFQVRFQNTGTAPAYRVVVVDTLAANLDLRTLRVGAGSHRFRMQVSGKVRPVLTFTFDPIDLPPMSSDAAGSQGFVQFTIQPVAGLPDYTVVRNHADIYFDYNAPVRTDTTLNRLHDIPPVVSPAIALSYPAVLASPAIVALAPGQGRRATLVTITGQRFAATAGSNNVFFNGTAAPVLSATATSLTVRVPAGATTGKVRVVTPNGAVQSGADFTVYQAPTLATLTPTEARPNDVVTLTGTHFSAVPAQDTVWFNGVPALVRQATATALQVTVPAGATTGRVRISTLGGTVESAQAFQIWHVPAIARINPAKARAGALVTITGSNFAEVAARNAVSFGTGRATAVQATASSVQVRVPTTAVSGTVSLETPGGTASAAGFIFLPAPIISEFSPLRGSANTLVLLTGSNFRVDGQVDTVFFAGVPAPVLSATGTSVQVLVPKGARSGLVTVAGAAGRGSGPVSFKVLALTPEEAIAAYPTPTAGELTVDWSRAEFEVHDLTVYNALGQRVQHQSLDAAGPSEVRLHLGGHRAGIYLLVLQTGAGTVLKRVSLL</sequence>
<dbReference type="CDD" id="cd00102">
    <property type="entry name" value="IPT"/>
    <property type="match status" value="1"/>
</dbReference>
<evidence type="ECO:0000313" key="3">
    <source>
        <dbReference type="EMBL" id="GGH89693.1"/>
    </source>
</evidence>
<dbReference type="InterPro" id="IPR055353">
    <property type="entry name" value="DUF7619"/>
</dbReference>
<proteinExistence type="predicted"/>
<dbReference type="InterPro" id="IPR014756">
    <property type="entry name" value="Ig_E-set"/>
</dbReference>
<dbReference type="SUPFAM" id="SSF117074">
    <property type="entry name" value="Hypothetical protein PA1324"/>
    <property type="match status" value="1"/>
</dbReference>
<dbReference type="InterPro" id="IPR002909">
    <property type="entry name" value="IPT_dom"/>
</dbReference>
<accession>A0ABQ2AEK2</accession>
<dbReference type="Pfam" id="PF01833">
    <property type="entry name" value="TIG"/>
    <property type="match status" value="4"/>
</dbReference>
<feature type="domain" description="IPT/TIG" evidence="2">
    <location>
        <begin position="957"/>
        <end position="1038"/>
    </location>
</feature>
<evidence type="ECO:0000313" key="4">
    <source>
        <dbReference type="Proteomes" id="UP000637774"/>
    </source>
</evidence>
<dbReference type="Proteomes" id="UP000637774">
    <property type="component" value="Unassembled WGS sequence"/>
</dbReference>
<organism evidence="3 4">
    <name type="scientific">Hymenobacter frigidus</name>
    <dbReference type="NCBI Taxonomy" id="1524095"/>
    <lineage>
        <taxon>Bacteria</taxon>
        <taxon>Pseudomonadati</taxon>
        <taxon>Bacteroidota</taxon>
        <taxon>Cytophagia</taxon>
        <taxon>Cytophagales</taxon>
        <taxon>Hymenobacteraceae</taxon>
        <taxon>Hymenobacter</taxon>
    </lineage>
</organism>
<evidence type="ECO:0000256" key="1">
    <source>
        <dbReference type="ARBA" id="ARBA00022729"/>
    </source>
</evidence>
<dbReference type="InterPro" id="IPR026444">
    <property type="entry name" value="Secre_tail"/>
</dbReference>
<feature type="domain" description="IPT/TIG" evidence="2">
    <location>
        <begin position="1205"/>
        <end position="1289"/>
    </location>
</feature>
<evidence type="ECO:0000259" key="2">
    <source>
        <dbReference type="SMART" id="SM00429"/>
    </source>
</evidence>
<dbReference type="InterPro" id="IPR013783">
    <property type="entry name" value="Ig-like_fold"/>
</dbReference>
<protein>
    <recommendedName>
        <fullName evidence="2">IPT/TIG domain-containing protein</fullName>
    </recommendedName>
</protein>
<dbReference type="NCBIfam" id="TIGR04183">
    <property type="entry name" value="Por_Secre_tail"/>
    <property type="match status" value="1"/>
</dbReference>
<reference evidence="4" key="1">
    <citation type="journal article" date="2019" name="Int. J. Syst. Evol. Microbiol.">
        <title>The Global Catalogue of Microorganisms (GCM) 10K type strain sequencing project: providing services to taxonomists for standard genome sequencing and annotation.</title>
        <authorList>
            <consortium name="The Broad Institute Genomics Platform"/>
            <consortium name="The Broad Institute Genome Sequencing Center for Infectious Disease"/>
            <person name="Wu L."/>
            <person name="Ma J."/>
        </authorList>
    </citation>
    <scope>NUCLEOTIDE SEQUENCE [LARGE SCALE GENOMIC DNA]</scope>
    <source>
        <strain evidence="4">CGMCC 1.14966</strain>
    </source>
</reference>
<dbReference type="PANTHER" id="PTHR46769">
    <property type="entry name" value="POLYCYSTIC KIDNEY AND HEPATIC DISEASE 1 (AUTOSOMAL RECESSIVE)-LIKE 1"/>
    <property type="match status" value="1"/>
</dbReference>
<feature type="domain" description="IPT/TIG" evidence="2">
    <location>
        <begin position="1123"/>
        <end position="1203"/>
    </location>
</feature>
<name>A0ABQ2AEK2_9BACT</name>